<evidence type="ECO:0000313" key="1">
    <source>
        <dbReference type="EMBL" id="MCG7941166.1"/>
    </source>
</evidence>
<organism evidence="1 2">
    <name type="scientific">Candidatus Thiodiazotropha lotti</name>
    <dbReference type="NCBI Taxonomy" id="2792787"/>
    <lineage>
        <taxon>Bacteria</taxon>
        <taxon>Pseudomonadati</taxon>
        <taxon>Pseudomonadota</taxon>
        <taxon>Gammaproteobacteria</taxon>
        <taxon>Chromatiales</taxon>
        <taxon>Sedimenticolaceae</taxon>
        <taxon>Candidatus Thiodiazotropha</taxon>
    </lineage>
</organism>
<protein>
    <submittedName>
        <fullName evidence="1">Uncharacterized protein</fullName>
    </submittedName>
</protein>
<dbReference type="AlphaFoldDB" id="A0A9E4K797"/>
<name>A0A9E4K797_9GAMM</name>
<dbReference type="Proteomes" id="UP000886687">
    <property type="component" value="Unassembled WGS sequence"/>
</dbReference>
<sequence length="293" mass="32909">MDRYIASALLICCLIADARGTPLEWEWLDEIGPPLQSSLGVNLGLDDADGWSRRFDLSLAGPLYSRFDFSYGESHVESDQAELETDYYSLGVTTDPLAAVSISVGFEEWGDEAALTIETLWLGFTFNLGDFSATLMPQQRDIRLQVTDWYRPRADHVDLESRDIGLILSYFTADGWVFSGSYFNYDYSENISRLDEDYRVISIFPLDTLDLASGLDDYRYSIGIGKLLGEISVDLDWSRSRSAVDGNYASLTSLSFDIPINDQISLNLMGGVQDVDYAEDKILFSNLGLTLFW</sequence>
<reference evidence="1" key="1">
    <citation type="journal article" date="2021" name="Proc. Natl. Acad. Sci. U.S.A.">
        <title>Global biogeography of chemosynthetic symbionts reveals both localized and globally distributed symbiont groups. .</title>
        <authorList>
            <person name="Osvatic J.T."/>
            <person name="Wilkins L.G.E."/>
            <person name="Leibrecht L."/>
            <person name="Leray M."/>
            <person name="Zauner S."/>
            <person name="Polzin J."/>
            <person name="Camacho Y."/>
            <person name="Gros O."/>
            <person name="van Gils J.A."/>
            <person name="Eisen J.A."/>
            <person name="Petersen J.M."/>
            <person name="Yuen B."/>
        </authorList>
    </citation>
    <scope>NUCLEOTIDE SEQUENCE</scope>
    <source>
        <strain evidence="1">MAGL173</strain>
    </source>
</reference>
<gene>
    <name evidence="1" type="ORF">JAZ04_20220</name>
</gene>
<evidence type="ECO:0000313" key="2">
    <source>
        <dbReference type="Proteomes" id="UP000886687"/>
    </source>
</evidence>
<comment type="caution">
    <text evidence="1">The sequence shown here is derived from an EMBL/GenBank/DDBJ whole genome shotgun (WGS) entry which is preliminary data.</text>
</comment>
<dbReference type="EMBL" id="JAEPDI010000023">
    <property type="protein sequence ID" value="MCG7941166.1"/>
    <property type="molecule type" value="Genomic_DNA"/>
</dbReference>
<accession>A0A9E4K797</accession>
<proteinExistence type="predicted"/>